<sequence>MEEDRDEKAEGGGAVDGRVRKRGKRDVKRTFFKKVSFEQLMCSNEISLDQELALLHKEMETIRLECDRLISKHENAEKRVIRQMAQADSLINTISSMHDTCVPGRFDETSSAYNTGGESCRSTPLKSDVPSVR</sequence>
<feature type="region of interest" description="Disordered" evidence="1">
    <location>
        <begin position="1"/>
        <end position="21"/>
    </location>
</feature>
<feature type="compositionally biased region" description="Basic and acidic residues" evidence="1">
    <location>
        <begin position="1"/>
        <end position="10"/>
    </location>
</feature>
<organism evidence="4">
    <name type="scientific">Enterobius vermicularis</name>
    <name type="common">Human pinworm</name>
    <dbReference type="NCBI Taxonomy" id="51028"/>
    <lineage>
        <taxon>Eukaryota</taxon>
        <taxon>Metazoa</taxon>
        <taxon>Ecdysozoa</taxon>
        <taxon>Nematoda</taxon>
        <taxon>Chromadorea</taxon>
        <taxon>Rhabditida</taxon>
        <taxon>Spirurina</taxon>
        <taxon>Oxyuridomorpha</taxon>
        <taxon>Oxyuroidea</taxon>
        <taxon>Oxyuridae</taxon>
        <taxon>Enterobius</taxon>
    </lineage>
</organism>
<dbReference type="AlphaFoldDB" id="A0A0N4VM44"/>
<dbReference type="OrthoDB" id="6270329at2759"/>
<reference evidence="2 3" key="2">
    <citation type="submission" date="2018-10" db="EMBL/GenBank/DDBJ databases">
        <authorList>
            <consortium name="Pathogen Informatics"/>
        </authorList>
    </citation>
    <scope>NUCLEOTIDE SEQUENCE [LARGE SCALE GENOMIC DNA]</scope>
</reference>
<name>A0A0N4VM44_ENTVE</name>
<gene>
    <name evidence="2" type="ORF">EVEC_LOCUS11240</name>
</gene>
<accession>A0A0N4VM44</accession>
<evidence type="ECO:0000313" key="2">
    <source>
        <dbReference type="EMBL" id="VDD96489.1"/>
    </source>
</evidence>
<feature type="compositionally biased region" description="Polar residues" evidence="1">
    <location>
        <begin position="113"/>
        <end position="125"/>
    </location>
</feature>
<evidence type="ECO:0000313" key="4">
    <source>
        <dbReference type="WBParaSite" id="EVEC_0001199501-mRNA-1"/>
    </source>
</evidence>
<dbReference type="WBParaSite" id="EVEC_0001199501-mRNA-1">
    <property type="protein sequence ID" value="EVEC_0001199501-mRNA-1"/>
    <property type="gene ID" value="EVEC_0001199501"/>
</dbReference>
<proteinExistence type="predicted"/>
<dbReference type="EMBL" id="UXUI01011753">
    <property type="protein sequence ID" value="VDD96489.1"/>
    <property type="molecule type" value="Genomic_DNA"/>
</dbReference>
<evidence type="ECO:0000256" key="1">
    <source>
        <dbReference type="SAM" id="MobiDB-lite"/>
    </source>
</evidence>
<keyword evidence="3" id="KW-1185">Reference proteome</keyword>
<evidence type="ECO:0000313" key="3">
    <source>
        <dbReference type="Proteomes" id="UP000274131"/>
    </source>
</evidence>
<dbReference type="STRING" id="51028.A0A0N4VM44"/>
<protein>
    <submittedName>
        <fullName evidence="2 4">Uncharacterized protein</fullName>
    </submittedName>
</protein>
<dbReference type="Proteomes" id="UP000274131">
    <property type="component" value="Unassembled WGS sequence"/>
</dbReference>
<reference evidence="4" key="1">
    <citation type="submission" date="2017-02" db="UniProtKB">
        <authorList>
            <consortium name="WormBaseParasite"/>
        </authorList>
    </citation>
    <scope>IDENTIFICATION</scope>
</reference>
<feature type="region of interest" description="Disordered" evidence="1">
    <location>
        <begin position="113"/>
        <end position="133"/>
    </location>
</feature>